<accession>A0AAW0DPU7</accession>
<dbReference type="Proteomes" id="UP001362999">
    <property type="component" value="Unassembled WGS sequence"/>
</dbReference>
<keyword evidence="6" id="KW-1185">Reference proteome</keyword>
<evidence type="ECO:0000259" key="4">
    <source>
        <dbReference type="Pfam" id="PF00561"/>
    </source>
</evidence>
<proteinExistence type="inferred from homology"/>
<dbReference type="PANTHER" id="PTHR43329">
    <property type="entry name" value="EPOXIDE HYDROLASE"/>
    <property type="match status" value="1"/>
</dbReference>
<dbReference type="SUPFAM" id="SSF53474">
    <property type="entry name" value="alpha/beta-Hydrolases"/>
    <property type="match status" value="1"/>
</dbReference>
<evidence type="ECO:0000313" key="6">
    <source>
        <dbReference type="Proteomes" id="UP001362999"/>
    </source>
</evidence>
<dbReference type="EMBL" id="JAWWNJ010000006">
    <property type="protein sequence ID" value="KAK7053783.1"/>
    <property type="molecule type" value="Genomic_DNA"/>
</dbReference>
<dbReference type="InterPro" id="IPR029058">
    <property type="entry name" value="AB_hydrolase_fold"/>
</dbReference>
<evidence type="ECO:0000256" key="3">
    <source>
        <dbReference type="SAM" id="SignalP"/>
    </source>
</evidence>
<dbReference type="Gene3D" id="3.40.50.1820">
    <property type="entry name" value="alpha/beta hydrolase"/>
    <property type="match status" value="1"/>
</dbReference>
<evidence type="ECO:0000256" key="1">
    <source>
        <dbReference type="ARBA" id="ARBA00022801"/>
    </source>
</evidence>
<feature type="chain" id="PRO_5043788149" evidence="3">
    <location>
        <begin position="20"/>
        <end position="370"/>
    </location>
</feature>
<keyword evidence="1 5" id="KW-0378">Hydrolase</keyword>
<gene>
    <name evidence="5" type="ORF">R3P38DRAFT_2852126</name>
</gene>
<evidence type="ECO:0000256" key="2">
    <source>
        <dbReference type="ARBA" id="ARBA00038334"/>
    </source>
</evidence>
<dbReference type="InterPro" id="IPR000073">
    <property type="entry name" value="AB_hydrolase_1"/>
</dbReference>
<comment type="similarity">
    <text evidence="2">Belongs to the AB hydrolase superfamily. Epoxide hydrolase family.</text>
</comment>
<sequence length="370" mass="41978">MLTTLKLVLLSLCFQAVFASFAFNPRKYLKSIATCPAVHRAGTQQNSVEIRLSYVDIDLNPQNRKPSLIMVHGWPGLWSTWSNQIQEFWTDYRLIVPNIRGFGESTHPGGVRSSGTIPDIVGDLVCILQHASVSSAVCVGHDWGTQVCYEAARMRPDLFGAVLGAVIPYLPSAGDFVPMEHLVSFLPKLGYQLFFDKNTPEAIAELDKDVRRSIRATLRTVASPPPEEFLKSTASYLIGWDGVDVIPPVPFFTPEEEDYFVEQYSIQGFKYTLQFYMEENRRESWSFVQKQGNFSIFQPVLSILPKNDPVADWAVASKILHSPEFLPNLRTKFMDGAHWCHIEHPTQFNALMREWLEEVVHTKTAQHDEL</sequence>
<reference evidence="5 6" key="1">
    <citation type="journal article" date="2024" name="J Genomics">
        <title>Draft genome sequencing and assembly of Favolaschia claudopus CIRM-BRFM 2984 isolated from oak limbs.</title>
        <authorList>
            <person name="Navarro D."/>
            <person name="Drula E."/>
            <person name="Chaduli D."/>
            <person name="Cazenave R."/>
            <person name="Ahrendt S."/>
            <person name="Wang J."/>
            <person name="Lipzen A."/>
            <person name="Daum C."/>
            <person name="Barry K."/>
            <person name="Grigoriev I.V."/>
            <person name="Favel A."/>
            <person name="Rosso M.N."/>
            <person name="Martin F."/>
        </authorList>
    </citation>
    <scope>NUCLEOTIDE SEQUENCE [LARGE SCALE GENOMIC DNA]</scope>
    <source>
        <strain evidence="5 6">CIRM-BRFM 2984</strain>
    </source>
</reference>
<feature type="signal peptide" evidence="3">
    <location>
        <begin position="1"/>
        <end position="19"/>
    </location>
</feature>
<comment type="caution">
    <text evidence="5">The sequence shown here is derived from an EMBL/GenBank/DDBJ whole genome shotgun (WGS) entry which is preliminary data.</text>
</comment>
<name>A0AAW0DPU7_9AGAR</name>
<dbReference type="AlphaFoldDB" id="A0AAW0DPU7"/>
<feature type="domain" description="AB hydrolase-1" evidence="4">
    <location>
        <begin position="66"/>
        <end position="345"/>
    </location>
</feature>
<dbReference type="Pfam" id="PF00561">
    <property type="entry name" value="Abhydrolase_1"/>
    <property type="match status" value="1"/>
</dbReference>
<dbReference type="InterPro" id="IPR000639">
    <property type="entry name" value="Epox_hydrolase-like"/>
</dbReference>
<dbReference type="GO" id="GO:0016787">
    <property type="term" value="F:hydrolase activity"/>
    <property type="evidence" value="ECO:0007669"/>
    <property type="project" value="UniProtKB-KW"/>
</dbReference>
<organism evidence="5 6">
    <name type="scientific">Favolaschia claudopus</name>
    <dbReference type="NCBI Taxonomy" id="2862362"/>
    <lineage>
        <taxon>Eukaryota</taxon>
        <taxon>Fungi</taxon>
        <taxon>Dikarya</taxon>
        <taxon>Basidiomycota</taxon>
        <taxon>Agaricomycotina</taxon>
        <taxon>Agaricomycetes</taxon>
        <taxon>Agaricomycetidae</taxon>
        <taxon>Agaricales</taxon>
        <taxon>Marasmiineae</taxon>
        <taxon>Mycenaceae</taxon>
        <taxon>Favolaschia</taxon>
    </lineage>
</organism>
<protein>
    <submittedName>
        <fullName evidence="5">Bifunctional epoxide hydrolase 2</fullName>
    </submittedName>
</protein>
<dbReference type="PRINTS" id="PR00412">
    <property type="entry name" value="EPOXHYDRLASE"/>
</dbReference>
<evidence type="ECO:0000313" key="5">
    <source>
        <dbReference type="EMBL" id="KAK7053783.1"/>
    </source>
</evidence>
<keyword evidence="3" id="KW-0732">Signal</keyword>